<dbReference type="EMBL" id="CAUJNA010002046">
    <property type="protein sequence ID" value="CAJ1390274.1"/>
    <property type="molecule type" value="Genomic_DNA"/>
</dbReference>
<dbReference type="AlphaFoldDB" id="A0AA36MXM2"/>
<name>A0AA36MXM2_9DINO</name>
<gene>
    <name evidence="1" type="ORF">EVOR1521_LOCUS15745</name>
</gene>
<organism evidence="1 2">
    <name type="scientific">Effrenium voratum</name>
    <dbReference type="NCBI Taxonomy" id="2562239"/>
    <lineage>
        <taxon>Eukaryota</taxon>
        <taxon>Sar</taxon>
        <taxon>Alveolata</taxon>
        <taxon>Dinophyceae</taxon>
        <taxon>Suessiales</taxon>
        <taxon>Symbiodiniaceae</taxon>
        <taxon>Effrenium</taxon>
    </lineage>
</organism>
<accession>A0AA36MXM2</accession>
<proteinExistence type="predicted"/>
<reference evidence="1" key="1">
    <citation type="submission" date="2023-08" db="EMBL/GenBank/DDBJ databases">
        <authorList>
            <person name="Chen Y."/>
            <person name="Shah S."/>
            <person name="Dougan E. K."/>
            <person name="Thang M."/>
            <person name="Chan C."/>
        </authorList>
    </citation>
    <scope>NUCLEOTIDE SEQUENCE</scope>
</reference>
<evidence type="ECO:0000313" key="2">
    <source>
        <dbReference type="Proteomes" id="UP001178507"/>
    </source>
</evidence>
<sequence length="258" mass="26836">MVVARLSPTRLLAAFADGEAQQGTVVVVTVSHHFPDQWSMKLGIKQVVNAGKTSHLALAAVSESVALVTFFDETTASLQARVIQVTGDGLNDVTLGAPETVILGNSTNETANFSTTEEAKRFREDGGYFGGFQHGVLVAFGAQGEAGEVVLLTIDGVNATRAAATPLRSQADHVSLVTLGSSALCVFRDPDGLAVVQEVEVFENYNGEDHAIRLGSSAVVSEGVESLVAVGLNGTGVLAAFRDNTGRGVTMLIGTSFT</sequence>
<dbReference type="Proteomes" id="UP001178507">
    <property type="component" value="Unassembled WGS sequence"/>
</dbReference>
<protein>
    <submittedName>
        <fullName evidence="1">Uncharacterized protein</fullName>
    </submittedName>
</protein>
<keyword evidence="2" id="KW-1185">Reference proteome</keyword>
<evidence type="ECO:0000313" key="1">
    <source>
        <dbReference type="EMBL" id="CAJ1390274.1"/>
    </source>
</evidence>
<comment type="caution">
    <text evidence="1">The sequence shown here is derived from an EMBL/GenBank/DDBJ whole genome shotgun (WGS) entry which is preliminary data.</text>
</comment>